<evidence type="ECO:0000313" key="3">
    <source>
        <dbReference type="EMBL" id="MDA1387787.1"/>
    </source>
</evidence>
<name>A0A9X3PR72_9ACTN</name>
<evidence type="ECO:0000259" key="2">
    <source>
        <dbReference type="Pfam" id="PF23636"/>
    </source>
</evidence>
<organism evidence="3 5">
    <name type="scientific">Glycomyces lechevalierae</name>
    <dbReference type="NCBI Taxonomy" id="256034"/>
    <lineage>
        <taxon>Bacteria</taxon>
        <taxon>Bacillati</taxon>
        <taxon>Actinomycetota</taxon>
        <taxon>Actinomycetes</taxon>
        <taxon>Glycomycetales</taxon>
        <taxon>Glycomycetaceae</taxon>
        <taxon>Glycomyces</taxon>
    </lineage>
</organism>
<dbReference type="InterPro" id="IPR055568">
    <property type="entry name" value="DUF7144"/>
</dbReference>
<feature type="domain" description="DUF7144" evidence="2">
    <location>
        <begin position="14"/>
        <end position="124"/>
    </location>
</feature>
<protein>
    <submittedName>
        <fullName evidence="4">Membrane protein</fullName>
    </submittedName>
</protein>
<dbReference type="Pfam" id="PF23636">
    <property type="entry name" value="DUF7144"/>
    <property type="match status" value="1"/>
</dbReference>
<comment type="caution">
    <text evidence="3">The sequence shown here is derived from an EMBL/GenBank/DDBJ whole genome shotgun (WGS) entry which is preliminary data.</text>
</comment>
<reference evidence="3" key="1">
    <citation type="submission" date="2022-12" db="EMBL/GenBank/DDBJ databases">
        <title>Gycomyces niveus sp.nov., a novel actinomycete isolated from soil in Shouguang.</title>
        <authorList>
            <person name="Yang X."/>
        </authorList>
    </citation>
    <scope>NUCLEOTIDE SEQUENCE</scope>
    <source>
        <strain evidence="3">DSM 44724</strain>
    </source>
</reference>
<proteinExistence type="predicted"/>
<feature type="transmembrane region" description="Helical" evidence="1">
    <location>
        <begin position="57"/>
        <end position="76"/>
    </location>
</feature>
<evidence type="ECO:0000313" key="5">
    <source>
        <dbReference type="Proteomes" id="UP001145799"/>
    </source>
</evidence>
<keyword evidence="1" id="KW-0812">Transmembrane</keyword>
<dbReference type="EMBL" id="JAPZVQ010000019">
    <property type="protein sequence ID" value="MDA1387787.1"/>
    <property type="molecule type" value="Genomic_DNA"/>
</dbReference>
<reference evidence="4 6" key="2">
    <citation type="submission" date="2023-07" db="EMBL/GenBank/DDBJ databases">
        <title>Sequencing the genomes of 1000 actinobacteria strains.</title>
        <authorList>
            <person name="Klenk H.-P."/>
        </authorList>
    </citation>
    <scope>NUCLEOTIDE SEQUENCE [LARGE SCALE GENOMIC DNA]</scope>
    <source>
        <strain evidence="4 6">DSM 44724</strain>
    </source>
</reference>
<keyword evidence="6" id="KW-1185">Reference proteome</keyword>
<feature type="transmembrane region" description="Helical" evidence="1">
    <location>
        <begin position="7"/>
        <end position="37"/>
    </location>
</feature>
<dbReference type="AlphaFoldDB" id="A0A9X3PR72"/>
<feature type="transmembrane region" description="Helical" evidence="1">
    <location>
        <begin position="106"/>
        <end position="127"/>
    </location>
</feature>
<evidence type="ECO:0000256" key="1">
    <source>
        <dbReference type="SAM" id="Phobius"/>
    </source>
</evidence>
<evidence type="ECO:0000313" key="6">
    <source>
        <dbReference type="Proteomes" id="UP001183604"/>
    </source>
</evidence>
<dbReference type="Proteomes" id="UP001145799">
    <property type="component" value="Unassembled WGS sequence"/>
</dbReference>
<sequence>MTDEGRLAWATTGAVLAGSLMLTVGLFQLFEGIAAIARDELFVSVTDYTFAIDTTGWGWIHVVLGALVAFVGVFVLMGRSWAYGAGIGLAIVSALNQFFFLPHYPWWAVLIIALDVFVIWALAVVLGEINTAA</sequence>
<evidence type="ECO:0000313" key="4">
    <source>
        <dbReference type="EMBL" id="MDR7337420.1"/>
    </source>
</evidence>
<dbReference type="EMBL" id="JAVDYD010000001">
    <property type="protein sequence ID" value="MDR7337420.1"/>
    <property type="molecule type" value="Genomic_DNA"/>
</dbReference>
<keyword evidence="1" id="KW-0472">Membrane</keyword>
<keyword evidence="1" id="KW-1133">Transmembrane helix</keyword>
<dbReference type="Proteomes" id="UP001183604">
    <property type="component" value="Unassembled WGS sequence"/>
</dbReference>
<accession>A0A9X3PR72</accession>
<gene>
    <name evidence="4" type="ORF">J2S69_001139</name>
    <name evidence="3" type="ORF">O2L01_22535</name>
</gene>
<feature type="transmembrane region" description="Helical" evidence="1">
    <location>
        <begin position="81"/>
        <end position="100"/>
    </location>
</feature>
<dbReference type="RefSeq" id="WP_270124281.1">
    <property type="nucleotide sequence ID" value="NZ_BAAAOM010000002.1"/>
</dbReference>